<dbReference type="Proteomes" id="UP000037035">
    <property type="component" value="Unassembled WGS sequence"/>
</dbReference>
<evidence type="ECO:0000313" key="2">
    <source>
        <dbReference type="Proteomes" id="UP000037035"/>
    </source>
</evidence>
<name>A0A0L6UJ98_9BASI</name>
<gene>
    <name evidence="1" type="ORF">VP01_5742g1</name>
</gene>
<proteinExistence type="predicted"/>
<comment type="caution">
    <text evidence="1">The sequence shown here is derived from an EMBL/GenBank/DDBJ whole genome shotgun (WGS) entry which is preliminary data.</text>
</comment>
<protein>
    <submittedName>
        <fullName evidence="1">Uncharacterized protein</fullName>
    </submittedName>
</protein>
<dbReference type="VEuPathDB" id="FungiDB:VP01_5742g1"/>
<feature type="non-terminal residue" evidence="1">
    <location>
        <position position="32"/>
    </location>
</feature>
<keyword evidence="2" id="KW-1185">Reference proteome</keyword>
<dbReference type="EMBL" id="LAVV01010988">
    <property type="protein sequence ID" value="KNZ48337.1"/>
    <property type="molecule type" value="Genomic_DNA"/>
</dbReference>
<dbReference type="InterPro" id="IPR043128">
    <property type="entry name" value="Rev_trsase/Diguanyl_cyclase"/>
</dbReference>
<accession>A0A0L6UJ98</accession>
<feature type="non-terminal residue" evidence="1">
    <location>
        <position position="1"/>
    </location>
</feature>
<sequence length="32" mass="3608">FEWTPACQSVFEDLKVSFTSTPILKITDPYGS</sequence>
<reference evidence="1 2" key="1">
    <citation type="submission" date="2015-08" db="EMBL/GenBank/DDBJ databases">
        <title>Next Generation Sequencing and Analysis of the Genome of Puccinia sorghi L Schw, the Causal Agent of Maize Common Rust.</title>
        <authorList>
            <person name="Rochi L."/>
            <person name="Burguener G."/>
            <person name="Darino M."/>
            <person name="Turjanski A."/>
            <person name="Kreff E."/>
            <person name="Dieguez M.J."/>
            <person name="Sacco F."/>
        </authorList>
    </citation>
    <scope>NUCLEOTIDE SEQUENCE [LARGE SCALE GENOMIC DNA]</scope>
    <source>
        <strain evidence="1 2">RO10H11247</strain>
    </source>
</reference>
<organism evidence="1 2">
    <name type="scientific">Puccinia sorghi</name>
    <dbReference type="NCBI Taxonomy" id="27349"/>
    <lineage>
        <taxon>Eukaryota</taxon>
        <taxon>Fungi</taxon>
        <taxon>Dikarya</taxon>
        <taxon>Basidiomycota</taxon>
        <taxon>Pucciniomycotina</taxon>
        <taxon>Pucciniomycetes</taxon>
        <taxon>Pucciniales</taxon>
        <taxon>Pucciniaceae</taxon>
        <taxon>Puccinia</taxon>
    </lineage>
</organism>
<evidence type="ECO:0000313" key="1">
    <source>
        <dbReference type="EMBL" id="KNZ48337.1"/>
    </source>
</evidence>
<dbReference type="AlphaFoldDB" id="A0A0L6UJ98"/>
<dbReference type="Gene3D" id="3.30.70.270">
    <property type="match status" value="1"/>
</dbReference>